<comment type="caution">
    <text evidence="9">The sequence shown here is derived from an EMBL/GenBank/DDBJ whole genome shotgun (WGS) entry which is preliminary data.</text>
</comment>
<evidence type="ECO:0000259" key="8">
    <source>
        <dbReference type="Pfam" id="PF02782"/>
    </source>
</evidence>
<dbReference type="InterPro" id="IPR050406">
    <property type="entry name" value="FGGY_Carb_Kinase"/>
</dbReference>
<dbReference type="InterPro" id="IPR018484">
    <property type="entry name" value="FGGY_N"/>
</dbReference>
<dbReference type="PIRSF" id="PIRSF000538">
    <property type="entry name" value="GlpK"/>
    <property type="match status" value="1"/>
</dbReference>
<dbReference type="EMBL" id="JAHQCS010000035">
    <property type="protein sequence ID" value="MBU9710521.1"/>
    <property type="molecule type" value="Genomic_DNA"/>
</dbReference>
<evidence type="ECO:0000256" key="5">
    <source>
        <dbReference type="ARBA" id="ARBA00022840"/>
    </source>
</evidence>
<keyword evidence="6" id="KW-0859">Xylose metabolism</keyword>
<keyword evidence="3 6" id="KW-0547">Nucleotide-binding</keyword>
<dbReference type="InterPro" id="IPR000577">
    <property type="entry name" value="Carb_kinase_FGGY"/>
</dbReference>
<dbReference type="RefSeq" id="WP_217064413.1">
    <property type="nucleotide sequence ID" value="NZ_JAHQCS010000035.1"/>
</dbReference>
<dbReference type="NCBIfam" id="TIGR01312">
    <property type="entry name" value="XylB"/>
    <property type="match status" value="1"/>
</dbReference>
<evidence type="ECO:0000256" key="3">
    <source>
        <dbReference type="ARBA" id="ARBA00022741"/>
    </source>
</evidence>
<feature type="domain" description="Carbohydrate kinase FGGY C-terminal" evidence="8">
    <location>
        <begin position="269"/>
        <end position="434"/>
    </location>
</feature>
<sequence>MKKLLGIDIGTSSVKTVLINEHLELLYDQKIEYGVEMPELGFAEQDPIHWWECVCQSLKGIPTTYKVNAIGITGQMHGLVAVDRLGRPIRRAIIWSDRRTAKEVKEIQQTLQELNCNDEYGPLDVGMLLPSLLWLKKNEPQLFQQIHKVMLPKDFIRYQLTGIIATEHSDACATGAYSFALANWNESLLKKLGINPALFPPIYHSLELAGYARQDITSSFHVLDGARIIYGGSDHSMQLVGNSVTSPGTLNCNIGSGSQVSLSYDMLLLDPLGRLTTFCHAIPGMYNFVGTSLNGGIVLQWIRNLAGDKVTFEELDQLAADIPIGSDGLTFLPYINGERGAPDKTKGVVHGLTFHHTKGHFIRGAMEGMIYFLRERIEVFKEIGLSFHKVITSGGGTKSPVLLQIQADIFQADIYVCEVKEQGAVGAALMAGVEAKIFPSLAVINKLLEEKIVRVAQPNNLSIEKYNESFKEFKTIQNYYFSTFNGGDVK</sequence>
<dbReference type="Proteomes" id="UP000784880">
    <property type="component" value="Unassembled WGS sequence"/>
</dbReference>
<dbReference type="InterPro" id="IPR018485">
    <property type="entry name" value="FGGY_C"/>
</dbReference>
<accession>A0ABS6JA15</accession>
<keyword evidence="5 6" id="KW-0067">ATP-binding</keyword>
<evidence type="ECO:0000256" key="4">
    <source>
        <dbReference type="ARBA" id="ARBA00022777"/>
    </source>
</evidence>
<comment type="catalytic activity">
    <reaction evidence="6">
        <text>D-xylulose + ATP = D-xylulose 5-phosphate + ADP + H(+)</text>
        <dbReference type="Rhea" id="RHEA:10964"/>
        <dbReference type="ChEBI" id="CHEBI:15378"/>
        <dbReference type="ChEBI" id="CHEBI:17140"/>
        <dbReference type="ChEBI" id="CHEBI:30616"/>
        <dbReference type="ChEBI" id="CHEBI:57737"/>
        <dbReference type="ChEBI" id="CHEBI:456216"/>
        <dbReference type="EC" id="2.7.1.17"/>
    </reaction>
</comment>
<evidence type="ECO:0000256" key="1">
    <source>
        <dbReference type="ARBA" id="ARBA00009156"/>
    </source>
</evidence>
<feature type="domain" description="Carbohydrate kinase FGGY N-terminal" evidence="7">
    <location>
        <begin position="5"/>
        <end position="241"/>
    </location>
</feature>
<dbReference type="PANTHER" id="PTHR43095">
    <property type="entry name" value="SUGAR KINASE"/>
    <property type="match status" value="1"/>
</dbReference>
<keyword evidence="10" id="KW-1185">Reference proteome</keyword>
<dbReference type="PANTHER" id="PTHR43095:SF5">
    <property type="entry name" value="XYLULOSE KINASE"/>
    <property type="match status" value="1"/>
</dbReference>
<proteinExistence type="inferred from homology"/>
<reference evidence="9 10" key="1">
    <citation type="submission" date="2021-06" db="EMBL/GenBank/DDBJ databases">
        <title>Bacillus sp. RD4P76, an endophyte from a halophyte.</title>
        <authorList>
            <person name="Sun J.-Q."/>
        </authorList>
    </citation>
    <scope>NUCLEOTIDE SEQUENCE [LARGE SCALE GENOMIC DNA]</scope>
    <source>
        <strain evidence="9 10">CGMCC 1.15917</strain>
    </source>
</reference>
<dbReference type="Pfam" id="PF00370">
    <property type="entry name" value="FGGY_N"/>
    <property type="match status" value="1"/>
</dbReference>
<dbReference type="Pfam" id="PF02782">
    <property type="entry name" value="FGGY_C"/>
    <property type="match status" value="1"/>
</dbReference>
<evidence type="ECO:0000256" key="6">
    <source>
        <dbReference type="RuleBase" id="RU364073"/>
    </source>
</evidence>
<keyword evidence="6" id="KW-0119">Carbohydrate metabolism</keyword>
<gene>
    <name evidence="6 9" type="primary">xylB</name>
    <name evidence="9" type="ORF">KS419_02035</name>
</gene>
<dbReference type="GO" id="GO:0004856">
    <property type="term" value="F:D-xylulokinase activity"/>
    <property type="evidence" value="ECO:0007669"/>
    <property type="project" value="UniProtKB-EC"/>
</dbReference>
<keyword evidence="4 6" id="KW-0418">Kinase</keyword>
<evidence type="ECO:0000313" key="10">
    <source>
        <dbReference type="Proteomes" id="UP000784880"/>
    </source>
</evidence>
<evidence type="ECO:0000256" key="2">
    <source>
        <dbReference type="ARBA" id="ARBA00022679"/>
    </source>
</evidence>
<name>A0ABS6JA15_9BACI</name>
<dbReference type="CDD" id="cd07808">
    <property type="entry name" value="ASKHA_NBD_FGGY_EcXK-like"/>
    <property type="match status" value="1"/>
</dbReference>
<evidence type="ECO:0000313" key="9">
    <source>
        <dbReference type="EMBL" id="MBU9710521.1"/>
    </source>
</evidence>
<keyword evidence="2 6" id="KW-0808">Transferase</keyword>
<evidence type="ECO:0000259" key="7">
    <source>
        <dbReference type="Pfam" id="PF00370"/>
    </source>
</evidence>
<comment type="similarity">
    <text evidence="1 6">Belongs to the FGGY kinase family.</text>
</comment>
<dbReference type="InterPro" id="IPR006000">
    <property type="entry name" value="Xylulokinase"/>
</dbReference>
<protein>
    <recommendedName>
        <fullName evidence="6">Xylulose kinase</fullName>
        <shortName evidence="6">Xylulokinase</shortName>
        <ecNumber evidence="6">2.7.1.17</ecNumber>
    </recommendedName>
</protein>
<organism evidence="9 10">
    <name type="scientific">Evansella tamaricis</name>
    <dbReference type="NCBI Taxonomy" id="2069301"/>
    <lineage>
        <taxon>Bacteria</taxon>
        <taxon>Bacillati</taxon>
        <taxon>Bacillota</taxon>
        <taxon>Bacilli</taxon>
        <taxon>Bacillales</taxon>
        <taxon>Bacillaceae</taxon>
        <taxon>Evansella</taxon>
    </lineage>
</organism>
<dbReference type="EC" id="2.7.1.17" evidence="6"/>